<keyword evidence="4" id="KW-1185">Reference proteome</keyword>
<reference evidence="3 4" key="1">
    <citation type="submission" date="2023-01" db="EMBL/GenBank/DDBJ databases">
        <title>Analysis of 21 Apiospora genomes using comparative genomics revels a genus with tremendous synthesis potential of carbohydrate active enzymes and secondary metabolites.</title>
        <authorList>
            <person name="Sorensen T."/>
        </authorList>
    </citation>
    <scope>NUCLEOTIDE SEQUENCE [LARGE SCALE GENOMIC DNA]</scope>
    <source>
        <strain evidence="3 4">CBS 114990</strain>
    </source>
</reference>
<keyword evidence="2" id="KW-0812">Transmembrane</keyword>
<dbReference type="GeneID" id="92049934"/>
<sequence length="125" mass="13318">MPQSTPFVRQSTSAASASSLSATAPSAHQEEVSGGQGGLRGRQANHGANGEGEVGVDRQGQGTGERVSVLAWLCGREMSVNARRTAQLVFATRVLALVYLVVVVWMVKDLWDMVCIIRDPLGKHT</sequence>
<feature type="compositionally biased region" description="Low complexity" evidence="1">
    <location>
        <begin position="11"/>
        <end position="27"/>
    </location>
</feature>
<evidence type="ECO:0000256" key="2">
    <source>
        <dbReference type="SAM" id="Phobius"/>
    </source>
</evidence>
<protein>
    <submittedName>
        <fullName evidence="3">Uncharacterized protein</fullName>
    </submittedName>
</protein>
<feature type="region of interest" description="Disordered" evidence="1">
    <location>
        <begin position="1"/>
        <end position="62"/>
    </location>
</feature>
<feature type="compositionally biased region" description="Polar residues" evidence="1">
    <location>
        <begin position="1"/>
        <end position="10"/>
    </location>
</feature>
<evidence type="ECO:0000313" key="4">
    <source>
        <dbReference type="Proteomes" id="UP001433268"/>
    </source>
</evidence>
<keyword evidence="2" id="KW-1133">Transmembrane helix</keyword>
<evidence type="ECO:0000256" key="1">
    <source>
        <dbReference type="SAM" id="MobiDB-lite"/>
    </source>
</evidence>
<dbReference type="EMBL" id="JAQQWN010000009">
    <property type="protein sequence ID" value="KAK8065813.1"/>
    <property type="molecule type" value="Genomic_DNA"/>
</dbReference>
<accession>A0ABR1V3S5</accession>
<proteinExistence type="predicted"/>
<comment type="caution">
    <text evidence="3">The sequence shown here is derived from an EMBL/GenBank/DDBJ whole genome shotgun (WGS) entry which is preliminary data.</text>
</comment>
<keyword evidence="2" id="KW-0472">Membrane</keyword>
<gene>
    <name evidence="3" type="ORF">PG997_012560</name>
</gene>
<feature type="transmembrane region" description="Helical" evidence="2">
    <location>
        <begin position="88"/>
        <end position="107"/>
    </location>
</feature>
<evidence type="ECO:0000313" key="3">
    <source>
        <dbReference type="EMBL" id="KAK8065813.1"/>
    </source>
</evidence>
<name>A0ABR1V3S5_9PEZI</name>
<organism evidence="3 4">
    <name type="scientific">Apiospora hydei</name>
    <dbReference type="NCBI Taxonomy" id="1337664"/>
    <lineage>
        <taxon>Eukaryota</taxon>
        <taxon>Fungi</taxon>
        <taxon>Dikarya</taxon>
        <taxon>Ascomycota</taxon>
        <taxon>Pezizomycotina</taxon>
        <taxon>Sordariomycetes</taxon>
        <taxon>Xylariomycetidae</taxon>
        <taxon>Amphisphaeriales</taxon>
        <taxon>Apiosporaceae</taxon>
        <taxon>Apiospora</taxon>
    </lineage>
</organism>
<dbReference type="RefSeq" id="XP_066662566.1">
    <property type="nucleotide sequence ID" value="XM_066816874.1"/>
</dbReference>
<dbReference type="Proteomes" id="UP001433268">
    <property type="component" value="Unassembled WGS sequence"/>
</dbReference>